<proteinExistence type="inferred from homology"/>
<dbReference type="InterPro" id="IPR016064">
    <property type="entry name" value="NAD/diacylglycerol_kinase_sf"/>
</dbReference>
<protein>
    <recommendedName>
        <fullName evidence="6">NAD kinase</fullName>
        <ecNumber evidence="6">2.7.1.23</ecNumber>
    </recommendedName>
    <alternativeName>
        <fullName evidence="6">ATP-dependent NAD kinase</fullName>
    </alternativeName>
</protein>
<evidence type="ECO:0000256" key="1">
    <source>
        <dbReference type="ARBA" id="ARBA00022679"/>
    </source>
</evidence>
<keyword evidence="2 6" id="KW-0418">Kinase</keyword>
<evidence type="ECO:0000256" key="6">
    <source>
        <dbReference type="HAMAP-Rule" id="MF_00361"/>
    </source>
</evidence>
<organism evidence="7 8">
    <name type="scientific">Brevibacterium daeguense</name>
    <dbReference type="NCBI Taxonomy" id="909936"/>
    <lineage>
        <taxon>Bacteria</taxon>
        <taxon>Bacillati</taxon>
        <taxon>Actinomycetota</taxon>
        <taxon>Actinomycetes</taxon>
        <taxon>Micrococcales</taxon>
        <taxon>Brevibacteriaceae</taxon>
        <taxon>Brevibacterium</taxon>
    </lineage>
</organism>
<dbReference type="SUPFAM" id="SSF111331">
    <property type="entry name" value="NAD kinase/diacylglycerol kinase-like"/>
    <property type="match status" value="1"/>
</dbReference>
<comment type="caution">
    <text evidence="6">Lacks conserved residue(s) required for the propagation of feature annotation.</text>
</comment>
<feature type="binding site" evidence="6">
    <location>
        <position position="183"/>
    </location>
    <ligand>
        <name>NAD(+)</name>
        <dbReference type="ChEBI" id="CHEBI:57540"/>
    </ligand>
</feature>
<dbReference type="Pfam" id="PF01513">
    <property type="entry name" value="NAD_kinase"/>
    <property type="match status" value="1"/>
</dbReference>
<comment type="subcellular location">
    <subcellularLocation>
        <location evidence="6">Cytoplasm</location>
    </subcellularLocation>
</comment>
<dbReference type="RefSeq" id="WP_236863011.1">
    <property type="nucleotide sequence ID" value="NZ_BAABAZ010000012.1"/>
</dbReference>
<dbReference type="InterPro" id="IPR017437">
    <property type="entry name" value="ATP-NAD_kinase_PpnK-typ_C"/>
</dbReference>
<dbReference type="InterPro" id="IPR002504">
    <property type="entry name" value="NADK"/>
</dbReference>
<evidence type="ECO:0000256" key="3">
    <source>
        <dbReference type="ARBA" id="ARBA00022857"/>
    </source>
</evidence>
<feature type="binding site" evidence="6">
    <location>
        <position position="84"/>
    </location>
    <ligand>
        <name>NAD(+)</name>
        <dbReference type="ChEBI" id="CHEBI:57540"/>
    </ligand>
</feature>
<dbReference type="InterPro" id="IPR017438">
    <property type="entry name" value="ATP-NAD_kinase_N"/>
</dbReference>
<sequence length="308" mass="33253">MTRRIAVVLHPHREQARAAALSVCRTLDSDGIRPVMLETEYRALVAYNGIPDTEIIVVPDASPRCSEMDCELVMVLGGDGTILRAAERFHSSGVPIMGVNLGHVGFLAESERDDLDEAVHRASARDYTVEERMALDISVIDRETTIHRAWALNEATVEKSEDCRMIELVLGVDSRPVSSFGCDGVILATPTGSTAYAFSAGGPIVWPEVEALLMVPISAHALFAKPLVVSPNSRLGVEFLPSGQDVGAVLWCDGRREIEIPPGARVEAVRSATSVPLARLNMSPFTDRLVAKFQLPVTGWRGPMGTAG</sequence>
<dbReference type="GO" id="GO:0016301">
    <property type="term" value="F:kinase activity"/>
    <property type="evidence" value="ECO:0007669"/>
    <property type="project" value="UniProtKB-KW"/>
</dbReference>
<dbReference type="Pfam" id="PF20143">
    <property type="entry name" value="NAD_kinase_C"/>
    <property type="match status" value="1"/>
</dbReference>
<keyword evidence="3 6" id="KW-0521">NADP</keyword>
<comment type="caution">
    <text evidence="7">The sequence shown here is derived from an EMBL/GenBank/DDBJ whole genome shotgun (WGS) entry which is preliminary data.</text>
</comment>
<dbReference type="HAMAP" id="MF_00361">
    <property type="entry name" value="NAD_kinase"/>
    <property type="match status" value="1"/>
</dbReference>
<keyword evidence="4 6" id="KW-0520">NAD</keyword>
<dbReference type="Proteomes" id="UP001501586">
    <property type="component" value="Unassembled WGS sequence"/>
</dbReference>
<gene>
    <name evidence="6" type="primary">nadK</name>
    <name evidence="7" type="ORF">GCM10022261_27420</name>
</gene>
<keyword evidence="6" id="KW-0067">ATP-binding</keyword>
<feature type="binding site" evidence="6">
    <location>
        <position position="164"/>
    </location>
    <ligand>
        <name>NAD(+)</name>
        <dbReference type="ChEBI" id="CHEBI:57540"/>
    </ligand>
</feature>
<feature type="binding site" evidence="6">
    <location>
        <begin position="194"/>
        <end position="199"/>
    </location>
    <ligand>
        <name>NAD(+)</name>
        <dbReference type="ChEBI" id="CHEBI:57540"/>
    </ligand>
</feature>
<evidence type="ECO:0000313" key="8">
    <source>
        <dbReference type="Proteomes" id="UP001501586"/>
    </source>
</evidence>
<dbReference type="EC" id="2.7.1.23" evidence="6"/>
<comment type="cofactor">
    <cofactor evidence="6">
        <name>a divalent metal cation</name>
        <dbReference type="ChEBI" id="CHEBI:60240"/>
    </cofactor>
</comment>
<keyword evidence="8" id="KW-1185">Reference proteome</keyword>
<name>A0ABP8EMJ2_9MICO</name>
<comment type="similarity">
    <text evidence="6">Belongs to the NAD kinase family.</text>
</comment>
<reference evidence="8" key="1">
    <citation type="journal article" date="2019" name="Int. J. Syst. Evol. Microbiol.">
        <title>The Global Catalogue of Microorganisms (GCM) 10K type strain sequencing project: providing services to taxonomists for standard genome sequencing and annotation.</title>
        <authorList>
            <consortium name="The Broad Institute Genomics Platform"/>
            <consortium name="The Broad Institute Genome Sequencing Center for Infectious Disease"/>
            <person name="Wu L."/>
            <person name="Ma J."/>
        </authorList>
    </citation>
    <scope>NUCLEOTIDE SEQUENCE [LARGE SCALE GENOMIC DNA]</scope>
    <source>
        <strain evidence="8">JCM 17458</strain>
    </source>
</reference>
<feature type="binding site" evidence="6">
    <location>
        <begin position="79"/>
        <end position="80"/>
    </location>
    <ligand>
        <name>NAD(+)</name>
        <dbReference type="ChEBI" id="CHEBI:57540"/>
    </ligand>
</feature>
<dbReference type="PANTHER" id="PTHR20275:SF0">
    <property type="entry name" value="NAD KINASE"/>
    <property type="match status" value="1"/>
</dbReference>
<dbReference type="NCBIfam" id="NF002892">
    <property type="entry name" value="PRK03372.1"/>
    <property type="match status" value="1"/>
</dbReference>
<dbReference type="Gene3D" id="2.60.200.30">
    <property type="entry name" value="Probable inorganic polyphosphate/atp-NAD kinase, domain 2"/>
    <property type="match status" value="1"/>
</dbReference>
<feature type="binding site" evidence="6">
    <location>
        <begin position="153"/>
        <end position="154"/>
    </location>
    <ligand>
        <name>NAD(+)</name>
        <dbReference type="ChEBI" id="CHEBI:57540"/>
    </ligand>
</feature>
<comment type="catalytic activity">
    <reaction evidence="5 6">
        <text>NAD(+) + ATP = ADP + NADP(+) + H(+)</text>
        <dbReference type="Rhea" id="RHEA:18629"/>
        <dbReference type="ChEBI" id="CHEBI:15378"/>
        <dbReference type="ChEBI" id="CHEBI:30616"/>
        <dbReference type="ChEBI" id="CHEBI:57540"/>
        <dbReference type="ChEBI" id="CHEBI:58349"/>
        <dbReference type="ChEBI" id="CHEBI:456216"/>
        <dbReference type="EC" id="2.7.1.23"/>
    </reaction>
</comment>
<dbReference type="Gene3D" id="3.40.50.10330">
    <property type="entry name" value="Probable inorganic polyphosphate/atp-NAD kinase, domain 1"/>
    <property type="match status" value="1"/>
</dbReference>
<keyword evidence="1 6" id="KW-0808">Transferase</keyword>
<keyword evidence="6" id="KW-0547">Nucleotide-binding</keyword>
<evidence type="ECO:0000313" key="7">
    <source>
        <dbReference type="EMBL" id="GAA4285211.1"/>
    </source>
</evidence>
<feature type="active site" description="Proton acceptor" evidence="6">
    <location>
        <position position="79"/>
    </location>
</feature>
<keyword evidence="6" id="KW-0963">Cytoplasm</keyword>
<evidence type="ECO:0000256" key="4">
    <source>
        <dbReference type="ARBA" id="ARBA00023027"/>
    </source>
</evidence>
<evidence type="ECO:0000256" key="2">
    <source>
        <dbReference type="ARBA" id="ARBA00022777"/>
    </source>
</evidence>
<comment type="function">
    <text evidence="6">Involved in the regulation of the intracellular balance of NAD and NADP, and is a key enzyme in the biosynthesis of NADP. Catalyzes specifically the phosphorylation on 2'-hydroxyl of the adenosine moiety of NAD to yield NADP.</text>
</comment>
<evidence type="ECO:0000256" key="5">
    <source>
        <dbReference type="ARBA" id="ARBA00047925"/>
    </source>
</evidence>
<dbReference type="EMBL" id="BAABAZ010000012">
    <property type="protein sequence ID" value="GAA4285211.1"/>
    <property type="molecule type" value="Genomic_DNA"/>
</dbReference>
<accession>A0ABP8EMJ2</accession>
<dbReference type="PANTHER" id="PTHR20275">
    <property type="entry name" value="NAD KINASE"/>
    <property type="match status" value="1"/>
</dbReference>